<proteinExistence type="predicted"/>
<feature type="domain" description="AB hydrolase-1" evidence="1">
    <location>
        <begin position="28"/>
        <end position="276"/>
    </location>
</feature>
<evidence type="ECO:0000313" key="2">
    <source>
        <dbReference type="EMBL" id="NMO19904.1"/>
    </source>
</evidence>
<keyword evidence="3" id="KW-1185">Reference proteome</keyword>
<organism evidence="2 3">
    <name type="scientific">Pyxidicoccus fallax</name>
    <dbReference type="NCBI Taxonomy" id="394095"/>
    <lineage>
        <taxon>Bacteria</taxon>
        <taxon>Pseudomonadati</taxon>
        <taxon>Myxococcota</taxon>
        <taxon>Myxococcia</taxon>
        <taxon>Myxococcales</taxon>
        <taxon>Cystobacterineae</taxon>
        <taxon>Myxococcaceae</taxon>
        <taxon>Pyxidicoccus</taxon>
    </lineage>
</organism>
<comment type="caution">
    <text evidence="2">The sequence shown here is derived from an EMBL/GenBank/DDBJ whole genome shotgun (WGS) entry which is preliminary data.</text>
</comment>
<dbReference type="RefSeq" id="WP_169349142.1">
    <property type="nucleotide sequence ID" value="NZ_JABBJJ010000212.1"/>
</dbReference>
<dbReference type="Pfam" id="PF00561">
    <property type="entry name" value="Abhydrolase_1"/>
    <property type="match status" value="1"/>
</dbReference>
<evidence type="ECO:0000259" key="1">
    <source>
        <dbReference type="Pfam" id="PF00561"/>
    </source>
</evidence>
<reference evidence="2 3" key="1">
    <citation type="submission" date="2020-04" db="EMBL/GenBank/DDBJ databases">
        <title>Draft genome of Pyxidicoccus fallax type strain.</title>
        <authorList>
            <person name="Whitworth D.E."/>
        </authorList>
    </citation>
    <scope>NUCLEOTIDE SEQUENCE [LARGE SCALE GENOMIC DNA]</scope>
    <source>
        <strain evidence="2 3">DSM 14698</strain>
    </source>
</reference>
<dbReference type="PANTHER" id="PTHR43433">
    <property type="entry name" value="HYDROLASE, ALPHA/BETA FOLD FAMILY PROTEIN"/>
    <property type="match status" value="1"/>
</dbReference>
<dbReference type="PRINTS" id="PR00111">
    <property type="entry name" value="ABHYDROLASE"/>
</dbReference>
<dbReference type="InterPro" id="IPR000073">
    <property type="entry name" value="AB_hydrolase_1"/>
</dbReference>
<dbReference type="AlphaFoldDB" id="A0A848LR11"/>
<dbReference type="InterPro" id="IPR029058">
    <property type="entry name" value="AB_hydrolase_fold"/>
</dbReference>
<accession>A0A848LR11</accession>
<dbReference type="InterPro" id="IPR050471">
    <property type="entry name" value="AB_hydrolase"/>
</dbReference>
<evidence type="ECO:0000313" key="3">
    <source>
        <dbReference type="Proteomes" id="UP000518300"/>
    </source>
</evidence>
<dbReference type="Gene3D" id="3.40.50.1820">
    <property type="entry name" value="alpha/beta hydrolase"/>
    <property type="match status" value="1"/>
</dbReference>
<keyword evidence="2" id="KW-0378">Hydrolase</keyword>
<dbReference type="EMBL" id="JABBJJ010000212">
    <property type="protein sequence ID" value="NMO19904.1"/>
    <property type="molecule type" value="Genomic_DNA"/>
</dbReference>
<dbReference type="PANTHER" id="PTHR43433:SF5">
    <property type="entry name" value="AB HYDROLASE-1 DOMAIN-CONTAINING PROTEIN"/>
    <property type="match status" value="1"/>
</dbReference>
<dbReference type="SUPFAM" id="SSF53474">
    <property type="entry name" value="alpha/beta-Hydrolases"/>
    <property type="match status" value="1"/>
</dbReference>
<name>A0A848LR11_9BACT</name>
<protein>
    <submittedName>
        <fullName evidence="2">Alpha/beta fold hydrolase</fullName>
    </submittedName>
</protein>
<sequence>MLNERIATGVGPSRLDIAYEEQGNPAHPTVLLVMGIAAQLVHWPLGFLQALVERDLHVVRFDNRDSGRSTHLRDAPPADLPATLRGDFSSVSYTLSDMAADAVGLLDVLKVDAAHVVGASLGGAIAQTVAIEHPKRVRSLTSMMSTTGDMAVGQVHPATMKAVFGGPPAHTREEVVARALRTTGIVGSPAFPTDLAAVAERAGLAYDRGHDEAAIARQGVASVASGDRTPRLRALDVPTLVLHGLADTLCDPSGGRATAAAIPGAELVLIEGMGHDLPPGLWERLADHIAAVVRRGEERARRAGGGTTGDVRAAP</sequence>
<gene>
    <name evidence="2" type="ORF">HG543_34345</name>
</gene>
<dbReference type="GO" id="GO:0004806">
    <property type="term" value="F:triacylglycerol lipase activity"/>
    <property type="evidence" value="ECO:0007669"/>
    <property type="project" value="TreeGrafter"/>
</dbReference>
<dbReference type="Proteomes" id="UP000518300">
    <property type="component" value="Unassembled WGS sequence"/>
</dbReference>
<dbReference type="GO" id="GO:0046503">
    <property type="term" value="P:glycerolipid catabolic process"/>
    <property type="evidence" value="ECO:0007669"/>
    <property type="project" value="TreeGrafter"/>
</dbReference>